<dbReference type="Gene3D" id="3.40.50.720">
    <property type="entry name" value="NAD(P)-binding Rossmann-like Domain"/>
    <property type="match status" value="1"/>
</dbReference>
<dbReference type="PRINTS" id="PR00081">
    <property type="entry name" value="GDHRDH"/>
</dbReference>
<organism evidence="1 2">
    <name type="scientific">Nocardioides mesophilus</name>
    <dbReference type="NCBI Taxonomy" id="433659"/>
    <lineage>
        <taxon>Bacteria</taxon>
        <taxon>Bacillati</taxon>
        <taxon>Actinomycetota</taxon>
        <taxon>Actinomycetes</taxon>
        <taxon>Propionibacteriales</taxon>
        <taxon>Nocardioidaceae</taxon>
        <taxon>Nocardioides</taxon>
    </lineage>
</organism>
<dbReference type="KEGG" id="nmes:H9L09_11920"/>
<name>A0A7G9R6V1_9ACTN</name>
<dbReference type="Pfam" id="PF00106">
    <property type="entry name" value="adh_short"/>
    <property type="match status" value="1"/>
</dbReference>
<keyword evidence="2" id="KW-1185">Reference proteome</keyword>
<dbReference type="RefSeq" id="WP_187577166.1">
    <property type="nucleotide sequence ID" value="NZ_CP060713.1"/>
</dbReference>
<dbReference type="InterPro" id="IPR002347">
    <property type="entry name" value="SDR_fam"/>
</dbReference>
<dbReference type="AlphaFoldDB" id="A0A7G9R6V1"/>
<dbReference type="InterPro" id="IPR036291">
    <property type="entry name" value="NAD(P)-bd_dom_sf"/>
</dbReference>
<evidence type="ECO:0000313" key="1">
    <source>
        <dbReference type="EMBL" id="QNN51326.1"/>
    </source>
</evidence>
<evidence type="ECO:0000313" key="2">
    <source>
        <dbReference type="Proteomes" id="UP000515947"/>
    </source>
</evidence>
<accession>A0A7G9R6V1</accession>
<proteinExistence type="predicted"/>
<protein>
    <submittedName>
        <fullName evidence="1">SDR family NAD(P)-dependent oxidoreductase</fullName>
    </submittedName>
</protein>
<dbReference type="PANTHER" id="PTHR44656:SF7">
    <property type="entry name" value="DEHYDROGENASE_REDUCTASE SDR FAMILY MEMBER 12"/>
    <property type="match status" value="1"/>
</dbReference>
<dbReference type="EMBL" id="CP060713">
    <property type="protein sequence ID" value="QNN51326.1"/>
    <property type="molecule type" value="Genomic_DNA"/>
</dbReference>
<sequence>MTGRLLDSALDRAVVPGYTRIGYWLRRPGWRTDDPRPGSMAGKRVLVTGANSGLGKAAAIGLARLGATVHLVVRNEERGKAALAELRSELPAAELHLEVCDMSDLAAVRRFAGVLLDRLDRIDVLVHNAGALPPERTQSVDGHEVTVATHVLGPLLLTDLLRPLLAGHAARVVLVSSGGMYTQKLPVDDPDYERGDYRGTVAYARSKRMQVALAPLMQKRWAEDGVTVHVMHPGWADTPGVASSLPLFRTLTRPLLRDAATGADTIVWLSATEPAPLGGRFWQDRAPRPEHYRSSTRETEEERMRMWTWVLSAAGLS</sequence>
<dbReference type="InterPro" id="IPR052992">
    <property type="entry name" value="SDR_member_12"/>
</dbReference>
<reference evidence="1 2" key="1">
    <citation type="submission" date="2020-08" db="EMBL/GenBank/DDBJ databases">
        <title>Genome sequence of Nocardioides mesophilus KACC 16243T.</title>
        <authorList>
            <person name="Hyun D.-W."/>
            <person name="Bae J.-W."/>
        </authorList>
    </citation>
    <scope>NUCLEOTIDE SEQUENCE [LARGE SCALE GENOMIC DNA]</scope>
    <source>
        <strain evidence="1 2">KACC 16243</strain>
    </source>
</reference>
<dbReference type="PANTHER" id="PTHR44656">
    <property type="entry name" value="DEHYDROGENASE/REDUCTASE SDR FAMILY MEMBER 12"/>
    <property type="match status" value="1"/>
</dbReference>
<dbReference type="SUPFAM" id="SSF51735">
    <property type="entry name" value="NAD(P)-binding Rossmann-fold domains"/>
    <property type="match status" value="1"/>
</dbReference>
<gene>
    <name evidence="1" type="ORF">H9L09_11920</name>
</gene>
<dbReference type="Proteomes" id="UP000515947">
    <property type="component" value="Chromosome"/>
</dbReference>